<dbReference type="InterPro" id="IPR011032">
    <property type="entry name" value="GroES-like_sf"/>
</dbReference>
<keyword evidence="3" id="KW-1185">Reference proteome</keyword>
<dbReference type="Pfam" id="PF00107">
    <property type="entry name" value="ADH_zinc_N"/>
    <property type="match status" value="1"/>
</dbReference>
<dbReference type="STRING" id="1245469.S58_62350"/>
<accession>M4ZEP1</accession>
<dbReference type="eggNOG" id="COG0604">
    <property type="taxonomic scope" value="Bacteria"/>
</dbReference>
<dbReference type="PANTHER" id="PTHR43677">
    <property type="entry name" value="SHORT-CHAIN DEHYDROGENASE/REDUCTASE"/>
    <property type="match status" value="1"/>
</dbReference>
<dbReference type="InterPro" id="IPR036291">
    <property type="entry name" value="NAD(P)-bd_dom_sf"/>
</dbReference>
<protein>
    <submittedName>
        <fullName evidence="2">Quinone oxidoreductase</fullName>
    </submittedName>
</protein>
<dbReference type="SUPFAM" id="SSF50129">
    <property type="entry name" value="GroES-like"/>
    <property type="match status" value="1"/>
</dbReference>
<dbReference type="InterPro" id="IPR013149">
    <property type="entry name" value="ADH-like_C"/>
</dbReference>
<organism evidence="2 3">
    <name type="scientific">Bradyrhizobium oligotrophicum S58</name>
    <dbReference type="NCBI Taxonomy" id="1245469"/>
    <lineage>
        <taxon>Bacteria</taxon>
        <taxon>Pseudomonadati</taxon>
        <taxon>Pseudomonadota</taxon>
        <taxon>Alphaproteobacteria</taxon>
        <taxon>Hyphomicrobiales</taxon>
        <taxon>Nitrobacteraceae</taxon>
        <taxon>Bradyrhizobium</taxon>
    </lineage>
</organism>
<dbReference type="GeneID" id="301819933"/>
<proteinExistence type="predicted"/>
<dbReference type="EMBL" id="AP012603">
    <property type="protein sequence ID" value="BAM92209.1"/>
    <property type="molecule type" value="Genomic_DNA"/>
</dbReference>
<dbReference type="OrthoDB" id="9787435at2"/>
<dbReference type="SMART" id="SM00829">
    <property type="entry name" value="PKS_ER"/>
    <property type="match status" value="1"/>
</dbReference>
<dbReference type="AlphaFoldDB" id="M4ZEP1"/>
<feature type="domain" description="Enoyl reductase (ER)" evidence="1">
    <location>
        <begin position="10"/>
        <end position="315"/>
    </location>
</feature>
<dbReference type="InterPro" id="IPR051397">
    <property type="entry name" value="Zn-ADH-like_protein"/>
</dbReference>
<dbReference type="KEGG" id="aol:S58_62350"/>
<dbReference type="PANTHER" id="PTHR43677:SF11">
    <property type="entry name" value="ZINC-CONTAINING ALCOHOL DEHYDROGENASE"/>
    <property type="match status" value="1"/>
</dbReference>
<dbReference type="RefSeq" id="WP_015669292.1">
    <property type="nucleotide sequence ID" value="NC_020453.1"/>
</dbReference>
<dbReference type="GO" id="GO:0016491">
    <property type="term" value="F:oxidoreductase activity"/>
    <property type="evidence" value="ECO:0007669"/>
    <property type="project" value="InterPro"/>
</dbReference>
<evidence type="ECO:0000313" key="3">
    <source>
        <dbReference type="Proteomes" id="UP000011841"/>
    </source>
</evidence>
<gene>
    <name evidence="2" type="ORF">S58_62350</name>
</gene>
<evidence type="ECO:0000259" key="1">
    <source>
        <dbReference type="SMART" id="SM00829"/>
    </source>
</evidence>
<dbReference type="PATRIC" id="fig|1245469.3.peg.6366"/>
<dbReference type="HOGENOM" id="CLU_026673_7_0_5"/>
<dbReference type="Gene3D" id="3.40.50.720">
    <property type="entry name" value="NAD(P)-binding Rossmann-like Domain"/>
    <property type="match status" value="1"/>
</dbReference>
<name>M4ZEP1_9BRAD</name>
<evidence type="ECO:0000313" key="2">
    <source>
        <dbReference type="EMBL" id="BAM92209.1"/>
    </source>
</evidence>
<sequence length="317" mass="32669">MKAAIVRHAGQTPTYGDFESPVASAGEHLIDVSAAAISPLTRGRASGTHYSSDNAFPFVPGIDGVGRREDGGRVYFVLPRAPHGAMAEQTVVPAARCLPLPADLDDITAAAIANPGLSSWAALKERARLRTGETVLINGATGISGRLAIQIAKHLGAAKVIATGRDSAALHELAALGADATIALVEDGEALERSFKPHVAAGVDIVLDYLWGPSAQRLLIAAARAATGTVPIRFVQIGSASGGDITLPSAALRASPITLMGSGIGSIPLERLVALTAELLQAAVPAGLRVAVDPAPLSDIDQSWTRESGHRRTVMTM</sequence>
<dbReference type="SUPFAM" id="SSF51735">
    <property type="entry name" value="NAD(P)-binding Rossmann-fold domains"/>
    <property type="match status" value="1"/>
</dbReference>
<reference evidence="2 3" key="1">
    <citation type="journal article" date="2013" name="Appl. Environ. Microbiol.">
        <title>Genome analysis suggests that the soil oligotrophic bacterium Agromonas oligotrophica (Bradyrhizobium oligotrophicum) is a nitrogen-fixing symbiont of Aeschynomene indica.</title>
        <authorList>
            <person name="Okubo T."/>
            <person name="Fukushima S."/>
            <person name="Itakura M."/>
            <person name="Oshima K."/>
            <person name="Longtonglang A."/>
            <person name="Teaumroong N."/>
            <person name="Mitsui H."/>
            <person name="Hattori M."/>
            <person name="Hattori R."/>
            <person name="Hattori T."/>
            <person name="Minamisawa K."/>
        </authorList>
    </citation>
    <scope>NUCLEOTIDE SEQUENCE [LARGE SCALE GENOMIC DNA]</scope>
    <source>
        <strain evidence="2 3">S58</strain>
    </source>
</reference>
<dbReference type="Gene3D" id="3.90.180.10">
    <property type="entry name" value="Medium-chain alcohol dehydrogenases, catalytic domain"/>
    <property type="match status" value="1"/>
</dbReference>
<dbReference type="InterPro" id="IPR020843">
    <property type="entry name" value="ER"/>
</dbReference>
<dbReference type="Proteomes" id="UP000011841">
    <property type="component" value="Chromosome"/>
</dbReference>